<evidence type="ECO:0000313" key="4">
    <source>
        <dbReference type="Proteomes" id="UP000005387"/>
    </source>
</evidence>
<dbReference type="Pfam" id="PF00561">
    <property type="entry name" value="Abhydrolase_1"/>
    <property type="match status" value="1"/>
</dbReference>
<evidence type="ECO:0000313" key="3">
    <source>
        <dbReference type="EMBL" id="EFM11858.1"/>
    </source>
</evidence>
<dbReference type="eggNOG" id="COG1073">
    <property type="taxonomic scope" value="Bacteria"/>
</dbReference>
<organism evidence="3 4">
    <name type="scientific">Paenibacillus curdlanolyticus YK9</name>
    <dbReference type="NCBI Taxonomy" id="717606"/>
    <lineage>
        <taxon>Bacteria</taxon>
        <taxon>Bacillati</taxon>
        <taxon>Bacillota</taxon>
        <taxon>Bacilli</taxon>
        <taxon>Bacillales</taxon>
        <taxon>Paenibacillaceae</taxon>
        <taxon>Paenibacillus</taxon>
    </lineage>
</organism>
<keyword evidence="1" id="KW-0472">Membrane</keyword>
<keyword evidence="3" id="KW-0378">Hydrolase</keyword>
<dbReference type="InterPro" id="IPR029058">
    <property type="entry name" value="AB_hydrolase_fold"/>
</dbReference>
<accession>E0I742</accession>
<dbReference type="STRING" id="717606.PaecuDRAFT_1466"/>
<dbReference type="PANTHER" id="PTHR43358">
    <property type="entry name" value="ALPHA/BETA-HYDROLASE"/>
    <property type="match status" value="1"/>
</dbReference>
<dbReference type="SUPFAM" id="SSF53474">
    <property type="entry name" value="alpha/beta-Hydrolases"/>
    <property type="match status" value="1"/>
</dbReference>
<name>E0I742_9BACL</name>
<dbReference type="AlphaFoldDB" id="E0I742"/>
<reference evidence="3 4" key="1">
    <citation type="submission" date="2010-07" db="EMBL/GenBank/DDBJ databases">
        <title>The draft genome of Paenibacillus curdlanolyticus YK9.</title>
        <authorList>
            <consortium name="US DOE Joint Genome Institute (JGI-PGF)"/>
            <person name="Lucas S."/>
            <person name="Copeland A."/>
            <person name="Lapidus A."/>
            <person name="Cheng J.-F."/>
            <person name="Bruce D."/>
            <person name="Goodwin L."/>
            <person name="Pitluck S."/>
            <person name="Land M.L."/>
            <person name="Hauser L."/>
            <person name="Chang Y.-J."/>
            <person name="Jeffries C."/>
            <person name="Anderson I.J."/>
            <person name="Johnson E."/>
            <person name="Loganathan U."/>
            <person name="Mulhopadhyay B."/>
            <person name="Kyrpides N."/>
            <person name="Woyke T.J."/>
        </authorList>
    </citation>
    <scope>NUCLEOTIDE SEQUENCE [LARGE SCALE GENOMIC DNA]</scope>
    <source>
        <strain evidence="3 4">YK9</strain>
    </source>
</reference>
<dbReference type="PANTHER" id="PTHR43358:SF4">
    <property type="entry name" value="ALPHA_BETA HYDROLASE FOLD-1 DOMAIN-CONTAINING PROTEIN"/>
    <property type="match status" value="1"/>
</dbReference>
<proteinExistence type="predicted"/>
<sequence>MEAVLAISRKNRIWKRIGIWTSCVLLVAVAAVCAVSVYVGWVLTHPDRLLIQDNPQNFNLKYENIHFPSKNDLTLKGWFLPGDASGANRGKTIIFAHGIANNRLEPEVPALQIASRLVEKGFNVLMFDFRNSGESEGSLTSVGYFEKDDLLSAIEYVKGKVVGGKIGLLGFSMGASVSLLAAAESNDIRAVVADSPFADLKQYLNDNLDNFTDLPKYPFTPIIMYSIPIITGIKLEKVSPISAMQMMNEKRVLLIHGEKDRTISSINSEKLYEAVKDRNQAELWLVPDTDHVYAHANFPNKYEDKVLNFFERM</sequence>
<evidence type="ECO:0000256" key="1">
    <source>
        <dbReference type="SAM" id="Phobius"/>
    </source>
</evidence>
<dbReference type="Proteomes" id="UP000005387">
    <property type="component" value="Unassembled WGS sequence"/>
</dbReference>
<dbReference type="InterPro" id="IPR052920">
    <property type="entry name" value="DNA-binding_regulatory"/>
</dbReference>
<feature type="transmembrane region" description="Helical" evidence="1">
    <location>
        <begin position="17"/>
        <end position="41"/>
    </location>
</feature>
<dbReference type="GO" id="GO:0016787">
    <property type="term" value="F:hydrolase activity"/>
    <property type="evidence" value="ECO:0007669"/>
    <property type="project" value="UniProtKB-KW"/>
</dbReference>
<keyword evidence="1" id="KW-1133">Transmembrane helix</keyword>
<evidence type="ECO:0000259" key="2">
    <source>
        <dbReference type="Pfam" id="PF00561"/>
    </source>
</evidence>
<dbReference type="Gene3D" id="3.40.50.1820">
    <property type="entry name" value="alpha/beta hydrolase"/>
    <property type="match status" value="1"/>
</dbReference>
<dbReference type="EMBL" id="AEDD01000003">
    <property type="protein sequence ID" value="EFM11858.1"/>
    <property type="molecule type" value="Genomic_DNA"/>
</dbReference>
<gene>
    <name evidence="3" type="ORF">PaecuDRAFT_1466</name>
</gene>
<dbReference type="RefSeq" id="WP_006037477.1">
    <property type="nucleotide sequence ID" value="NZ_AEDD01000003.1"/>
</dbReference>
<feature type="domain" description="AB hydrolase-1" evidence="2">
    <location>
        <begin position="92"/>
        <end position="204"/>
    </location>
</feature>
<dbReference type="InterPro" id="IPR000073">
    <property type="entry name" value="AB_hydrolase_1"/>
</dbReference>
<protein>
    <submittedName>
        <fullName evidence="3">Alpha/beta hydrolase fold protein</fullName>
    </submittedName>
</protein>
<keyword evidence="1" id="KW-0812">Transmembrane</keyword>
<keyword evidence="4" id="KW-1185">Reference proteome</keyword>
<dbReference type="OrthoDB" id="9776685at2"/>